<dbReference type="Gene3D" id="3.10.450.50">
    <property type="match status" value="1"/>
</dbReference>
<dbReference type="InterPro" id="IPR032710">
    <property type="entry name" value="NTF2-like_dom_sf"/>
</dbReference>
<dbReference type="Proteomes" id="UP001056455">
    <property type="component" value="Chromosome"/>
</dbReference>
<evidence type="ECO:0000313" key="1">
    <source>
        <dbReference type="EMBL" id="USQ81891.1"/>
    </source>
</evidence>
<name>A0ABY4YZ21_9MICO</name>
<keyword evidence="2" id="KW-1185">Reference proteome</keyword>
<protein>
    <recommendedName>
        <fullName evidence="3">SnoaL-like domain-containing protein</fullName>
    </recommendedName>
</protein>
<evidence type="ECO:0008006" key="3">
    <source>
        <dbReference type="Google" id="ProtNLM"/>
    </source>
</evidence>
<dbReference type="SUPFAM" id="SSF54427">
    <property type="entry name" value="NTF2-like"/>
    <property type="match status" value="1"/>
</dbReference>
<sequence length="154" mass="17687">MTITTPRTMTDQERMALVDHHAAVEFAQDWDAAWDTLDEEGSYDYFPLGIRVSGRENLQEHWRRLFAVPELKDIAETTLSRFIRGEDVVLVTQAPVRFPDGQVRMSVSTALFTFRGDKVLRESVFADDILQPLIERILDEEFRSRPGVSAIPTF</sequence>
<dbReference type="EMBL" id="CP099489">
    <property type="protein sequence ID" value="USQ81891.1"/>
    <property type="molecule type" value="Genomic_DNA"/>
</dbReference>
<proteinExistence type="predicted"/>
<organism evidence="1 2">
    <name type="scientific">Ornithinimicrobium faecis</name>
    <dbReference type="NCBI Taxonomy" id="2934158"/>
    <lineage>
        <taxon>Bacteria</taxon>
        <taxon>Bacillati</taxon>
        <taxon>Actinomycetota</taxon>
        <taxon>Actinomycetes</taxon>
        <taxon>Micrococcales</taxon>
        <taxon>Ornithinimicrobiaceae</taxon>
        <taxon>Ornithinimicrobium</taxon>
    </lineage>
</organism>
<gene>
    <name evidence="1" type="ORF">NF556_09710</name>
</gene>
<accession>A0ABY4YZ21</accession>
<reference evidence="1" key="1">
    <citation type="submission" date="2022-06" db="EMBL/GenBank/DDBJ databases">
        <title>Ornithinimicrobium HY1793.</title>
        <authorList>
            <person name="Huang Y."/>
        </authorList>
    </citation>
    <scope>NUCLEOTIDE SEQUENCE</scope>
    <source>
        <strain evidence="1">HY1793</strain>
    </source>
</reference>
<dbReference type="RefSeq" id="WP_252595427.1">
    <property type="nucleotide sequence ID" value="NZ_CP099489.1"/>
</dbReference>
<evidence type="ECO:0000313" key="2">
    <source>
        <dbReference type="Proteomes" id="UP001056455"/>
    </source>
</evidence>